<feature type="binding site" evidence="6">
    <location>
        <position position="254"/>
    </location>
    <ligand>
        <name>Ca(2+)</name>
        <dbReference type="ChEBI" id="CHEBI:29108"/>
        <label>1</label>
    </ligand>
</feature>
<keyword evidence="2" id="KW-0677">Repeat</keyword>
<keyword evidence="1 6" id="KW-0479">Metal-binding</keyword>
<feature type="binding site" evidence="6">
    <location>
        <position position="67"/>
    </location>
    <ligand>
        <name>Ca(2+)</name>
        <dbReference type="ChEBI" id="CHEBI:29108"/>
        <label>1</label>
    </ligand>
</feature>
<dbReference type="PRINTS" id="PR01814">
    <property type="entry name" value="ANNEXINPLANT"/>
</dbReference>
<feature type="binding site" evidence="6">
    <location>
        <position position="14"/>
    </location>
    <ligand>
        <name>Ca(2+)</name>
        <dbReference type="ChEBI" id="CHEBI:29108"/>
        <label>1</label>
    </ligand>
</feature>
<dbReference type="FunFam" id="1.10.220.10:FF:000006">
    <property type="entry name" value="Annexin"/>
    <property type="match status" value="1"/>
</dbReference>
<dbReference type="EMBL" id="JAIWQS010000008">
    <property type="protein sequence ID" value="KAJ8900279.1"/>
    <property type="molecule type" value="Genomic_DNA"/>
</dbReference>
<keyword evidence="4" id="KW-0041">Annexin</keyword>
<dbReference type="FunFam" id="1.10.220.10:FF:000014">
    <property type="entry name" value="annexin D4"/>
    <property type="match status" value="1"/>
</dbReference>
<dbReference type="PANTHER" id="PTHR10502">
    <property type="entry name" value="ANNEXIN"/>
    <property type="match status" value="1"/>
</dbReference>
<organism evidence="7 8">
    <name type="scientific">Erythroxylum novogranatense</name>
    <dbReference type="NCBI Taxonomy" id="1862640"/>
    <lineage>
        <taxon>Eukaryota</taxon>
        <taxon>Viridiplantae</taxon>
        <taxon>Streptophyta</taxon>
        <taxon>Embryophyta</taxon>
        <taxon>Tracheophyta</taxon>
        <taxon>Spermatophyta</taxon>
        <taxon>Magnoliopsida</taxon>
        <taxon>eudicotyledons</taxon>
        <taxon>Gunneridae</taxon>
        <taxon>Pentapetalae</taxon>
        <taxon>rosids</taxon>
        <taxon>fabids</taxon>
        <taxon>Malpighiales</taxon>
        <taxon>Erythroxylaceae</taxon>
        <taxon>Erythroxylum</taxon>
    </lineage>
</organism>
<dbReference type="GO" id="GO:0005886">
    <property type="term" value="C:plasma membrane"/>
    <property type="evidence" value="ECO:0007669"/>
    <property type="project" value="TreeGrafter"/>
</dbReference>
<dbReference type="PRINTS" id="PR00196">
    <property type="entry name" value="ANNEXIN"/>
</dbReference>
<evidence type="ECO:0008006" key="9">
    <source>
        <dbReference type="Google" id="ProtNLM"/>
    </source>
</evidence>
<dbReference type="GO" id="GO:0005544">
    <property type="term" value="F:calcium-dependent phospholipid binding"/>
    <property type="evidence" value="ECO:0007669"/>
    <property type="project" value="UniProtKB-KW"/>
</dbReference>
<dbReference type="SMART" id="SM00335">
    <property type="entry name" value="ANX"/>
    <property type="match status" value="3"/>
</dbReference>
<dbReference type="GO" id="GO:0009414">
    <property type="term" value="P:response to water deprivation"/>
    <property type="evidence" value="ECO:0007669"/>
    <property type="project" value="TreeGrafter"/>
</dbReference>
<dbReference type="GO" id="GO:0005509">
    <property type="term" value="F:calcium ion binding"/>
    <property type="evidence" value="ECO:0007669"/>
    <property type="project" value="InterPro"/>
</dbReference>
<dbReference type="InterPro" id="IPR037104">
    <property type="entry name" value="Annexin_sf"/>
</dbReference>
<keyword evidence="5" id="KW-0111">Calcium/phospholipid-binding</keyword>
<dbReference type="Pfam" id="PF00191">
    <property type="entry name" value="Annexin"/>
    <property type="match status" value="3"/>
</dbReference>
<evidence type="ECO:0000313" key="7">
    <source>
        <dbReference type="EMBL" id="KAJ8900279.1"/>
    </source>
</evidence>
<evidence type="ECO:0000256" key="1">
    <source>
        <dbReference type="ARBA" id="ARBA00022723"/>
    </source>
</evidence>
<reference evidence="7 8" key="1">
    <citation type="submission" date="2021-09" db="EMBL/GenBank/DDBJ databases">
        <title>Genomic insights and catalytic innovation underlie evolution of tropane alkaloids biosynthesis.</title>
        <authorList>
            <person name="Wang Y.-J."/>
            <person name="Tian T."/>
            <person name="Huang J.-P."/>
            <person name="Huang S.-X."/>
        </authorList>
    </citation>
    <scope>NUCLEOTIDE SEQUENCE [LARGE SCALE GENOMIC DNA]</scope>
    <source>
        <strain evidence="7">KIB-2018</strain>
        <tissue evidence="7">Leaf</tissue>
    </source>
</reference>
<dbReference type="GO" id="GO:0009408">
    <property type="term" value="P:response to heat"/>
    <property type="evidence" value="ECO:0007669"/>
    <property type="project" value="TreeGrafter"/>
</dbReference>
<evidence type="ECO:0000313" key="8">
    <source>
        <dbReference type="Proteomes" id="UP001159364"/>
    </source>
</evidence>
<dbReference type="AlphaFoldDB" id="A0AAV8UE00"/>
<dbReference type="Gene3D" id="1.10.220.10">
    <property type="entry name" value="Annexin"/>
    <property type="match status" value="4"/>
</dbReference>
<dbReference type="PROSITE" id="PS51897">
    <property type="entry name" value="ANNEXIN_2"/>
    <property type="match status" value="2"/>
</dbReference>
<dbReference type="GO" id="GO:0009651">
    <property type="term" value="P:response to salt stress"/>
    <property type="evidence" value="ECO:0007669"/>
    <property type="project" value="TreeGrafter"/>
</dbReference>
<evidence type="ECO:0000256" key="2">
    <source>
        <dbReference type="ARBA" id="ARBA00022737"/>
    </source>
</evidence>
<dbReference type="FunFam" id="1.10.220.10:FF:000021">
    <property type="entry name" value="annexin D4"/>
    <property type="match status" value="1"/>
</dbReference>
<dbReference type="InterPro" id="IPR001464">
    <property type="entry name" value="Annexin"/>
</dbReference>
<proteinExistence type="predicted"/>
<feature type="binding site" evidence="6">
    <location>
        <position position="16"/>
    </location>
    <ligand>
        <name>Ca(2+)</name>
        <dbReference type="ChEBI" id="CHEBI:29108"/>
        <label>1</label>
    </ligand>
</feature>
<gene>
    <name evidence="7" type="ORF">K2173_024919</name>
</gene>
<dbReference type="InterPro" id="IPR018502">
    <property type="entry name" value="Annexin_repeat"/>
</dbReference>
<dbReference type="GO" id="GO:0001786">
    <property type="term" value="F:phosphatidylserine binding"/>
    <property type="evidence" value="ECO:0007669"/>
    <property type="project" value="TreeGrafter"/>
</dbReference>
<evidence type="ECO:0000256" key="5">
    <source>
        <dbReference type="ARBA" id="ARBA00023302"/>
    </source>
</evidence>
<comment type="caution">
    <text evidence="7">The sequence shown here is derived from an EMBL/GenBank/DDBJ whole genome shotgun (WGS) entry which is preliminary data.</text>
</comment>
<feature type="binding site" evidence="6">
    <location>
        <position position="18"/>
    </location>
    <ligand>
        <name>Ca(2+)</name>
        <dbReference type="ChEBI" id="CHEBI:29108"/>
        <label>1</label>
    </ligand>
</feature>
<evidence type="ECO:0000256" key="6">
    <source>
        <dbReference type="PIRSR" id="PIRSR609118-1"/>
    </source>
</evidence>
<dbReference type="GO" id="GO:0005737">
    <property type="term" value="C:cytoplasm"/>
    <property type="evidence" value="ECO:0007669"/>
    <property type="project" value="TreeGrafter"/>
</dbReference>
<evidence type="ECO:0000256" key="4">
    <source>
        <dbReference type="ARBA" id="ARBA00023216"/>
    </source>
</evidence>
<dbReference type="SUPFAM" id="SSF47874">
    <property type="entry name" value="Annexin"/>
    <property type="match status" value="1"/>
</dbReference>
<dbReference type="PANTHER" id="PTHR10502:SF196">
    <property type="entry name" value="ANNEXIN D4"/>
    <property type="match status" value="1"/>
</dbReference>
<keyword evidence="8" id="KW-1185">Reference proteome</keyword>
<dbReference type="GO" id="GO:0009409">
    <property type="term" value="P:response to cold"/>
    <property type="evidence" value="ECO:0007669"/>
    <property type="project" value="TreeGrafter"/>
</dbReference>
<evidence type="ECO:0000256" key="3">
    <source>
        <dbReference type="ARBA" id="ARBA00022837"/>
    </source>
</evidence>
<name>A0AAV8UE00_9ROSI</name>
<sequence>MARPAELQALNHAFTGLGIDEKLFVSTLGKWNPEHRRSFRKSNPHLFVDGHYFERWDDHRVKLLKHEFMRFKNAVVLWAMHPWERDARLIKEALVKDPEPHLVIVEVACTRSSEQLLGARRAYHSLYEHSIEEEVAIHIRGPKRKLLVALVSAYRFEGPNVKEDIARAEAKILANTIKHGDKKNPVEDDEVIRILSTRSKAHLRALYKHYKEVSGTNIVEDLAGFDPILKQTVECLCTPYAYFSKIVNEAMKPGADVNIKKGLTRVIISRGDEDVKEIKDEYNKLYGVPLSKKIEETANGSYKDLLLSLISREN</sequence>
<accession>A0AAV8UE00</accession>
<dbReference type="InterPro" id="IPR009118">
    <property type="entry name" value="AnnexinD_plant"/>
</dbReference>
<dbReference type="Proteomes" id="UP001159364">
    <property type="component" value="Linkage Group LG08"/>
</dbReference>
<keyword evidence="3 6" id="KW-0106">Calcium</keyword>
<protein>
    <recommendedName>
        <fullName evidence="9">Annexin</fullName>
    </recommendedName>
</protein>